<feature type="region of interest" description="Disordered" evidence="1">
    <location>
        <begin position="1"/>
        <end position="68"/>
    </location>
</feature>
<evidence type="ECO:0000256" key="1">
    <source>
        <dbReference type="SAM" id="MobiDB-lite"/>
    </source>
</evidence>
<dbReference type="EMBL" id="BQKY01000017">
    <property type="protein sequence ID" value="GJN94437.1"/>
    <property type="molecule type" value="Genomic_DNA"/>
</dbReference>
<organism evidence="2 3">
    <name type="scientific">Rhodotorula paludigena</name>
    <dbReference type="NCBI Taxonomy" id="86838"/>
    <lineage>
        <taxon>Eukaryota</taxon>
        <taxon>Fungi</taxon>
        <taxon>Dikarya</taxon>
        <taxon>Basidiomycota</taxon>
        <taxon>Pucciniomycotina</taxon>
        <taxon>Microbotryomycetes</taxon>
        <taxon>Sporidiobolales</taxon>
        <taxon>Sporidiobolaceae</taxon>
        <taxon>Rhodotorula</taxon>
    </lineage>
</organism>
<feature type="region of interest" description="Disordered" evidence="1">
    <location>
        <begin position="151"/>
        <end position="195"/>
    </location>
</feature>
<protein>
    <submittedName>
        <fullName evidence="2">Uncharacterized protein</fullName>
    </submittedName>
</protein>
<evidence type="ECO:0000313" key="3">
    <source>
        <dbReference type="Proteomes" id="UP001342314"/>
    </source>
</evidence>
<accession>A0AAV5GYK1</accession>
<feature type="compositionally biased region" description="Basic and acidic residues" evidence="1">
    <location>
        <begin position="178"/>
        <end position="195"/>
    </location>
</feature>
<sequence length="195" mass="20186">MARAKTLDFPAPGASGSKAPTRTSPSAPRASPSSTTGSPSGTPRKRAVTQSPTAPPSRQLPAGRQRDDLVTRVLHRLRAVQLAESDSSPATLPPWSDSPAPLVYRTSKGELSFAYDAAAREEGAAPRRPEDRVLPAVARRLEAERLRKLAEAAGIGEEGGGGEGGGGEGGGKGWLVSEWDREGPAAARDGDSATD</sequence>
<comment type="caution">
    <text evidence="2">The sequence shown here is derived from an EMBL/GenBank/DDBJ whole genome shotgun (WGS) entry which is preliminary data.</text>
</comment>
<gene>
    <name evidence="2" type="ORF">Rhopal_007517-T1</name>
</gene>
<dbReference type="AlphaFoldDB" id="A0AAV5GYK1"/>
<evidence type="ECO:0000313" key="2">
    <source>
        <dbReference type="EMBL" id="GJN94437.1"/>
    </source>
</evidence>
<reference evidence="2 3" key="1">
    <citation type="submission" date="2021-12" db="EMBL/GenBank/DDBJ databases">
        <title>High titer production of polyol ester of fatty acids by Rhodotorula paludigena BS15 towards product separation-free biomass refinery.</title>
        <authorList>
            <person name="Mano J."/>
            <person name="Ono H."/>
            <person name="Tanaka T."/>
            <person name="Naito K."/>
            <person name="Sushida H."/>
            <person name="Ike M."/>
            <person name="Tokuyasu K."/>
            <person name="Kitaoka M."/>
        </authorList>
    </citation>
    <scope>NUCLEOTIDE SEQUENCE [LARGE SCALE GENOMIC DNA]</scope>
    <source>
        <strain evidence="2 3">BS15</strain>
    </source>
</reference>
<feature type="compositionally biased region" description="Low complexity" evidence="1">
    <location>
        <begin position="19"/>
        <end position="42"/>
    </location>
</feature>
<feature type="region of interest" description="Disordered" evidence="1">
    <location>
        <begin position="82"/>
        <end position="102"/>
    </location>
</feature>
<name>A0AAV5GYK1_9BASI</name>
<keyword evidence="3" id="KW-1185">Reference proteome</keyword>
<feature type="compositionally biased region" description="Gly residues" evidence="1">
    <location>
        <begin position="156"/>
        <end position="173"/>
    </location>
</feature>
<proteinExistence type="predicted"/>
<dbReference type="Proteomes" id="UP001342314">
    <property type="component" value="Unassembled WGS sequence"/>
</dbReference>